<gene>
    <name evidence="2" type="ORF">BB559_002037</name>
</gene>
<keyword evidence="1" id="KW-1133">Transmembrane helix</keyword>
<keyword evidence="1" id="KW-0472">Membrane</keyword>
<accession>A0A2T9YYK2</accession>
<dbReference type="EMBL" id="MBFT01000108">
    <property type="protein sequence ID" value="PVU97422.1"/>
    <property type="molecule type" value="Genomic_DNA"/>
</dbReference>
<dbReference type="PANTHER" id="PTHR34205:SF2">
    <property type="entry name" value="DUF962 DOMAIN-CONTAINING PROTEIN"/>
    <property type="match status" value="1"/>
</dbReference>
<evidence type="ECO:0000313" key="2">
    <source>
        <dbReference type="EMBL" id="PVU97422.1"/>
    </source>
</evidence>
<evidence type="ECO:0000256" key="1">
    <source>
        <dbReference type="SAM" id="Phobius"/>
    </source>
</evidence>
<dbReference type="Proteomes" id="UP000245699">
    <property type="component" value="Unassembled WGS sequence"/>
</dbReference>
<dbReference type="Pfam" id="PF06127">
    <property type="entry name" value="Mpo1-like"/>
    <property type="match status" value="1"/>
</dbReference>
<sequence>MLANPDYKKVPYSINGYRSFAEFYPFYLGEHRNKICRRLHVVGTLTSTTMLSYFVSNQMWSYIPLSIVTGYAFAWAGHFLFEKNKPATFKHPFYSFAGDMRLAFEVATLKRPF</sequence>
<keyword evidence="3" id="KW-1185">Reference proteome</keyword>
<keyword evidence="1" id="KW-0812">Transmembrane</keyword>
<evidence type="ECO:0008006" key="4">
    <source>
        <dbReference type="Google" id="ProtNLM"/>
    </source>
</evidence>
<dbReference type="AlphaFoldDB" id="A0A2T9YYK2"/>
<dbReference type="OrthoDB" id="5511466at2759"/>
<dbReference type="InterPro" id="IPR009305">
    <property type="entry name" value="Mpo1-like"/>
</dbReference>
<evidence type="ECO:0000313" key="3">
    <source>
        <dbReference type="Proteomes" id="UP000245699"/>
    </source>
</evidence>
<dbReference type="PANTHER" id="PTHR34205">
    <property type="entry name" value="TRANSMEMBRANE PROTEIN"/>
    <property type="match status" value="1"/>
</dbReference>
<feature type="transmembrane region" description="Helical" evidence="1">
    <location>
        <begin position="62"/>
        <end position="81"/>
    </location>
</feature>
<name>A0A2T9YYK2_9FUNG</name>
<proteinExistence type="predicted"/>
<organism evidence="2 3">
    <name type="scientific">Furculomyces boomerangus</name>
    <dbReference type="NCBI Taxonomy" id="61424"/>
    <lineage>
        <taxon>Eukaryota</taxon>
        <taxon>Fungi</taxon>
        <taxon>Fungi incertae sedis</taxon>
        <taxon>Zoopagomycota</taxon>
        <taxon>Kickxellomycotina</taxon>
        <taxon>Harpellomycetes</taxon>
        <taxon>Harpellales</taxon>
        <taxon>Harpellaceae</taxon>
        <taxon>Furculomyces</taxon>
    </lineage>
</organism>
<comment type="caution">
    <text evidence="2">The sequence shown here is derived from an EMBL/GenBank/DDBJ whole genome shotgun (WGS) entry which is preliminary data.</text>
</comment>
<protein>
    <recommendedName>
        <fullName evidence="4">DUF962 domain-containing protein</fullName>
    </recommendedName>
</protein>
<reference evidence="2 3" key="1">
    <citation type="journal article" date="2018" name="MBio">
        <title>Comparative Genomics Reveals the Core Gene Toolbox for the Fungus-Insect Symbiosis.</title>
        <authorList>
            <person name="Wang Y."/>
            <person name="Stata M."/>
            <person name="Wang W."/>
            <person name="Stajich J.E."/>
            <person name="White M.M."/>
            <person name="Moncalvo J.M."/>
        </authorList>
    </citation>
    <scope>NUCLEOTIDE SEQUENCE [LARGE SCALE GENOMIC DNA]</scope>
    <source>
        <strain evidence="2 3">AUS-77-4</strain>
    </source>
</reference>